<dbReference type="RefSeq" id="XP_009040833.1">
    <property type="nucleotide sequence ID" value="XM_009042585.1"/>
</dbReference>
<dbReference type="KEGG" id="aaf:AURANDRAFT_13498"/>
<feature type="non-terminal residue" evidence="2">
    <location>
        <position position="1"/>
    </location>
</feature>
<dbReference type="EMBL" id="GL833151">
    <property type="protein sequence ID" value="EGB04446.1"/>
    <property type="molecule type" value="Genomic_DNA"/>
</dbReference>
<dbReference type="PANTHER" id="PTHR46438:SF2">
    <property type="entry name" value="ALPHA_BETA-HYDROLASES SUPERFAMILY PROTEIN"/>
    <property type="match status" value="1"/>
</dbReference>
<protein>
    <recommendedName>
        <fullName evidence="1">AB hydrolase-1 domain-containing protein</fullName>
    </recommendedName>
</protein>
<dbReference type="GO" id="GO:0009507">
    <property type="term" value="C:chloroplast"/>
    <property type="evidence" value="ECO:0007669"/>
    <property type="project" value="TreeGrafter"/>
</dbReference>
<dbReference type="PANTHER" id="PTHR46438">
    <property type="entry name" value="ALPHA/BETA-HYDROLASES SUPERFAMILY PROTEIN"/>
    <property type="match status" value="1"/>
</dbReference>
<dbReference type="InterPro" id="IPR000073">
    <property type="entry name" value="AB_hydrolase_1"/>
</dbReference>
<gene>
    <name evidence="2" type="ORF">AURANDRAFT_13498</name>
</gene>
<accession>F0YK66</accession>
<evidence type="ECO:0000313" key="2">
    <source>
        <dbReference type="EMBL" id="EGB04446.1"/>
    </source>
</evidence>
<feature type="non-terminal residue" evidence="2">
    <location>
        <position position="261"/>
    </location>
</feature>
<dbReference type="InParanoid" id="F0YK66"/>
<organism evidence="3">
    <name type="scientific">Aureococcus anophagefferens</name>
    <name type="common">Harmful bloom alga</name>
    <dbReference type="NCBI Taxonomy" id="44056"/>
    <lineage>
        <taxon>Eukaryota</taxon>
        <taxon>Sar</taxon>
        <taxon>Stramenopiles</taxon>
        <taxon>Ochrophyta</taxon>
        <taxon>Pelagophyceae</taxon>
        <taxon>Pelagomonadales</taxon>
        <taxon>Pelagomonadaceae</taxon>
        <taxon>Aureococcus</taxon>
    </lineage>
</organism>
<dbReference type="PRINTS" id="PR00111">
    <property type="entry name" value="ABHYDROLASE"/>
</dbReference>
<evidence type="ECO:0000313" key="3">
    <source>
        <dbReference type="Proteomes" id="UP000002729"/>
    </source>
</evidence>
<dbReference type="Proteomes" id="UP000002729">
    <property type="component" value="Unassembled WGS sequence"/>
</dbReference>
<name>F0YK66_AURAN</name>
<keyword evidence="3" id="KW-1185">Reference proteome</keyword>
<dbReference type="PRINTS" id="PR00412">
    <property type="entry name" value="EPOXHYDRLASE"/>
</dbReference>
<proteinExistence type="predicted"/>
<feature type="domain" description="AB hydrolase-1" evidence="1">
    <location>
        <begin position="2"/>
        <end position="256"/>
    </location>
</feature>
<dbReference type="Gene3D" id="3.40.50.1820">
    <property type="entry name" value="alpha/beta hydrolase"/>
    <property type="match status" value="1"/>
</dbReference>
<evidence type="ECO:0000259" key="1">
    <source>
        <dbReference type="Pfam" id="PF12697"/>
    </source>
</evidence>
<dbReference type="GO" id="GO:0003824">
    <property type="term" value="F:catalytic activity"/>
    <property type="evidence" value="ECO:0007669"/>
    <property type="project" value="InterPro"/>
</dbReference>
<reference evidence="2 3" key="1">
    <citation type="journal article" date="2011" name="Proc. Natl. Acad. Sci. U.S.A.">
        <title>Niche of harmful alga Aureococcus anophagefferens revealed through ecogenomics.</title>
        <authorList>
            <person name="Gobler C.J."/>
            <person name="Berry D.L."/>
            <person name="Dyhrman S.T."/>
            <person name="Wilhelm S.W."/>
            <person name="Salamov A."/>
            <person name="Lobanov A.V."/>
            <person name="Zhang Y."/>
            <person name="Collier J.L."/>
            <person name="Wurch L.L."/>
            <person name="Kustka A.B."/>
            <person name="Dill B.D."/>
            <person name="Shah M."/>
            <person name="VerBerkmoes N.C."/>
            <person name="Kuo A."/>
            <person name="Terry A."/>
            <person name="Pangilinan J."/>
            <person name="Lindquist E.A."/>
            <person name="Lucas S."/>
            <person name="Paulsen I.T."/>
            <person name="Hattenrath-Lehmann T.K."/>
            <person name="Talmage S.C."/>
            <person name="Walker E.A."/>
            <person name="Koch F."/>
            <person name="Burson A.M."/>
            <person name="Marcoval M.A."/>
            <person name="Tang Y.Z."/>
            <person name="Lecleir G.R."/>
            <person name="Coyne K.J."/>
            <person name="Berg G.M."/>
            <person name="Bertrand E.M."/>
            <person name="Saito M.A."/>
            <person name="Gladyshev V.N."/>
            <person name="Grigoriev I.V."/>
        </authorList>
    </citation>
    <scope>NUCLEOTIDE SEQUENCE [LARGE SCALE GENOMIC DNA]</scope>
    <source>
        <strain evidence="3">CCMP 1984</strain>
    </source>
</reference>
<dbReference type="GeneID" id="20218288"/>
<dbReference type="Pfam" id="PF12697">
    <property type="entry name" value="Abhydrolase_6"/>
    <property type="match status" value="1"/>
</dbReference>
<dbReference type="InterPro" id="IPR029058">
    <property type="entry name" value="AB_hydrolase_fold"/>
</dbReference>
<dbReference type="eggNOG" id="KOG1454">
    <property type="taxonomic scope" value="Eukaryota"/>
</dbReference>
<dbReference type="InterPro" id="IPR000639">
    <property type="entry name" value="Epox_hydrolase-like"/>
</dbReference>
<dbReference type="OrthoDB" id="408373at2759"/>
<dbReference type="AlphaFoldDB" id="F0YK66"/>
<sequence length="261" mass="27653">PVLLVHGFGASSYHWRANVNAIAEAGYRVYAVDLCGFGRSEKPVMDYDSDLWVEQCAALLRDVAGCGSGARAVVAGNSIGGFTALALGALHPELVRGVASLNGAGRFAPPPDALAALGAAVRRAVVAAAFVVTKQPLRIQQVLRQVYPVFPERCDDDLVASIEYPARDPNAAEVFYRIVSRNGNGPADPARSVDALLARLAAPLLLCWGERDPWVVSAIGDRYEAAATALGRDVTRVSIDGGHCPHDENPAQVNAALLDWM</sequence>
<dbReference type="OMA" id="YTKQPAR"/>
<dbReference type="SUPFAM" id="SSF53474">
    <property type="entry name" value="alpha/beta-Hydrolases"/>
    <property type="match status" value="1"/>
</dbReference>